<evidence type="ECO:0000256" key="13">
    <source>
        <dbReference type="PROSITE-ProRule" id="PRU10141"/>
    </source>
</evidence>
<keyword evidence="7 13" id="KW-0547">Nucleotide-binding</keyword>
<feature type="domain" description="Protein kinase" evidence="15">
    <location>
        <begin position="3"/>
        <end position="255"/>
    </location>
</feature>
<dbReference type="PANTHER" id="PTHR48011">
    <property type="entry name" value="CCR4-NOT TRANSCRIPTIONAL COMPLEX SUBUNIT CAF120-RELATED"/>
    <property type="match status" value="1"/>
</dbReference>
<dbReference type="InterPro" id="IPR052751">
    <property type="entry name" value="Plant_MAPKKK"/>
</dbReference>
<keyword evidence="5" id="KW-0808">Transferase</keyword>
<dbReference type="Gene3D" id="1.10.510.10">
    <property type="entry name" value="Transferase(Phosphotransferase) domain 1"/>
    <property type="match status" value="1"/>
</dbReference>
<dbReference type="PROSITE" id="PS00107">
    <property type="entry name" value="PROTEIN_KINASE_ATP"/>
    <property type="match status" value="1"/>
</dbReference>
<keyword evidence="9 13" id="KW-0067">ATP-binding</keyword>
<comment type="catalytic activity">
    <reaction evidence="11">
        <text>L-threonyl-[protein] + ATP = O-phospho-L-threonyl-[protein] + ADP + H(+)</text>
        <dbReference type="Rhea" id="RHEA:46608"/>
        <dbReference type="Rhea" id="RHEA-COMP:11060"/>
        <dbReference type="Rhea" id="RHEA-COMP:11605"/>
        <dbReference type="ChEBI" id="CHEBI:15378"/>
        <dbReference type="ChEBI" id="CHEBI:30013"/>
        <dbReference type="ChEBI" id="CHEBI:30616"/>
        <dbReference type="ChEBI" id="CHEBI:61977"/>
        <dbReference type="ChEBI" id="CHEBI:456216"/>
        <dbReference type="EC" id="2.7.11.25"/>
    </reaction>
</comment>
<dbReference type="GO" id="GO:0009738">
    <property type="term" value="P:abscisic acid-activated signaling pathway"/>
    <property type="evidence" value="ECO:0007669"/>
    <property type="project" value="UniProtKB-KW"/>
</dbReference>
<evidence type="ECO:0000256" key="3">
    <source>
        <dbReference type="ARBA" id="ARBA00022527"/>
    </source>
</evidence>
<dbReference type="InterPro" id="IPR017441">
    <property type="entry name" value="Protein_kinase_ATP_BS"/>
</dbReference>
<keyword evidence="6" id="KW-0938">Abscisic acid signaling pathway</keyword>
<evidence type="ECO:0000256" key="5">
    <source>
        <dbReference type="ARBA" id="ARBA00022679"/>
    </source>
</evidence>
<dbReference type="PROSITE" id="PS00108">
    <property type="entry name" value="PROTEIN_KINASE_ST"/>
    <property type="match status" value="1"/>
</dbReference>
<evidence type="ECO:0000256" key="7">
    <source>
        <dbReference type="ARBA" id="ARBA00022741"/>
    </source>
</evidence>
<evidence type="ECO:0000256" key="14">
    <source>
        <dbReference type="RuleBase" id="RU000304"/>
    </source>
</evidence>
<evidence type="ECO:0000259" key="15">
    <source>
        <dbReference type="PROSITE" id="PS50011"/>
    </source>
</evidence>
<comment type="similarity">
    <text evidence="14">Belongs to the protein kinase superfamily.</text>
</comment>
<dbReference type="GO" id="GO:0005524">
    <property type="term" value="F:ATP binding"/>
    <property type="evidence" value="ECO:0007669"/>
    <property type="project" value="UniProtKB-UniRule"/>
</dbReference>
<comment type="caution">
    <text evidence="16">The sequence shown here is derived from an EMBL/GenBank/DDBJ whole genome shotgun (WGS) entry which is preliminary data.</text>
</comment>
<dbReference type="InterPro" id="IPR011009">
    <property type="entry name" value="Kinase-like_dom_sf"/>
</dbReference>
<dbReference type="GO" id="GO:0006970">
    <property type="term" value="P:response to osmotic stress"/>
    <property type="evidence" value="ECO:0007669"/>
    <property type="project" value="UniProtKB-ARBA"/>
</dbReference>
<evidence type="ECO:0000256" key="6">
    <source>
        <dbReference type="ARBA" id="ARBA00022682"/>
    </source>
</evidence>
<dbReference type="PANTHER" id="PTHR48011:SF76">
    <property type="entry name" value="MITOGEN-ACTIVATED PROTEIN KINASE KINASE KINASE 15"/>
    <property type="match status" value="1"/>
</dbReference>
<dbReference type="SMART" id="SM00220">
    <property type="entry name" value="S_TKc"/>
    <property type="match status" value="1"/>
</dbReference>
<evidence type="ECO:0000256" key="8">
    <source>
        <dbReference type="ARBA" id="ARBA00022777"/>
    </source>
</evidence>
<comment type="catalytic activity">
    <reaction evidence="12">
        <text>L-seryl-[protein] + ATP = O-phospho-L-seryl-[protein] + ADP + H(+)</text>
        <dbReference type="Rhea" id="RHEA:17989"/>
        <dbReference type="Rhea" id="RHEA-COMP:9863"/>
        <dbReference type="Rhea" id="RHEA-COMP:11604"/>
        <dbReference type="ChEBI" id="CHEBI:15378"/>
        <dbReference type="ChEBI" id="CHEBI:29999"/>
        <dbReference type="ChEBI" id="CHEBI:30616"/>
        <dbReference type="ChEBI" id="CHEBI:83421"/>
        <dbReference type="ChEBI" id="CHEBI:456216"/>
        <dbReference type="EC" id="2.7.11.25"/>
    </reaction>
</comment>
<evidence type="ECO:0000313" key="16">
    <source>
        <dbReference type="EMBL" id="RVW40189.1"/>
    </source>
</evidence>
<keyword evidence="3 14" id="KW-0723">Serine/threonine-protein kinase</keyword>
<keyword evidence="8 16" id="KW-0418">Kinase</keyword>
<dbReference type="EC" id="2.7.11.25" evidence="2"/>
<reference evidence="16 17" key="1">
    <citation type="journal article" date="2018" name="PLoS Genet.">
        <title>Population sequencing reveals clonal diversity and ancestral inbreeding in the grapevine cultivar Chardonnay.</title>
        <authorList>
            <person name="Roach M.J."/>
            <person name="Johnson D.L."/>
            <person name="Bohlmann J."/>
            <person name="van Vuuren H.J."/>
            <person name="Jones S.J."/>
            <person name="Pretorius I.S."/>
            <person name="Schmidt S.A."/>
            <person name="Borneman A.R."/>
        </authorList>
    </citation>
    <scope>NUCLEOTIDE SEQUENCE [LARGE SCALE GENOMIC DNA]</scope>
    <source>
        <strain evidence="17">cv. Chardonnay</strain>
        <tissue evidence="16">Leaf</tissue>
    </source>
</reference>
<dbReference type="GO" id="GO:0005634">
    <property type="term" value="C:nucleus"/>
    <property type="evidence" value="ECO:0007669"/>
    <property type="project" value="UniProtKB-SubCell"/>
</dbReference>
<evidence type="ECO:0000256" key="2">
    <source>
        <dbReference type="ARBA" id="ARBA00012406"/>
    </source>
</evidence>
<proteinExistence type="inferred from homology"/>
<dbReference type="Pfam" id="PF00069">
    <property type="entry name" value="Pkinase"/>
    <property type="match status" value="1"/>
</dbReference>
<dbReference type="AlphaFoldDB" id="A0A438DXJ2"/>
<dbReference type="PROSITE" id="PS50011">
    <property type="entry name" value="PROTEIN_KINASE_DOM"/>
    <property type="match status" value="1"/>
</dbReference>
<dbReference type="EMBL" id="QGNW01001463">
    <property type="protein sequence ID" value="RVW40189.1"/>
    <property type="molecule type" value="Genomic_DNA"/>
</dbReference>
<dbReference type="GO" id="GO:0019901">
    <property type="term" value="F:protein kinase binding"/>
    <property type="evidence" value="ECO:0007669"/>
    <property type="project" value="UniProtKB-ARBA"/>
</dbReference>
<keyword evidence="10" id="KW-0539">Nucleus</keyword>
<feature type="binding site" evidence="13">
    <location>
        <position position="32"/>
    </location>
    <ligand>
        <name>ATP</name>
        <dbReference type="ChEBI" id="CHEBI:30616"/>
    </ligand>
</feature>
<evidence type="ECO:0000256" key="10">
    <source>
        <dbReference type="ARBA" id="ARBA00023242"/>
    </source>
</evidence>
<dbReference type="GO" id="GO:0004709">
    <property type="term" value="F:MAP kinase kinase kinase activity"/>
    <property type="evidence" value="ECO:0007669"/>
    <property type="project" value="UniProtKB-EC"/>
</dbReference>
<dbReference type="SUPFAM" id="SSF56112">
    <property type="entry name" value="Protein kinase-like (PK-like)"/>
    <property type="match status" value="1"/>
</dbReference>
<evidence type="ECO:0000256" key="4">
    <source>
        <dbReference type="ARBA" id="ARBA00022553"/>
    </source>
</evidence>
<dbReference type="InterPro" id="IPR000719">
    <property type="entry name" value="Prot_kinase_dom"/>
</dbReference>
<dbReference type="Proteomes" id="UP000288805">
    <property type="component" value="Unassembled WGS sequence"/>
</dbReference>
<keyword evidence="4" id="KW-0597">Phosphoprotein</keyword>
<protein>
    <recommendedName>
        <fullName evidence="2">mitogen-activated protein kinase kinase kinase</fullName>
        <ecNumber evidence="2">2.7.11.25</ecNumber>
    </recommendedName>
</protein>
<evidence type="ECO:0000256" key="12">
    <source>
        <dbReference type="ARBA" id="ARBA00048329"/>
    </source>
</evidence>
<dbReference type="CDD" id="cd06606">
    <property type="entry name" value="STKc_MAPKKK"/>
    <property type="match status" value="1"/>
</dbReference>
<sequence>MDWTRGPTIGSGASATISLAIASTSGELFAVKSTELSRSKLLQREQSFLSQLSSERIVKYLGSNTTCEGDTMLYNVFMEYVPGGALSDEIRRRGNRLDEDWIRLYTRQIVLGLEYLQFNGLVHCDIKSENVLIREDGAVIADLGCAKSVHGNGGGSVFSGTPVFMAPEVARGEEQGFPADVWALGCTVIEMATGRNPWPEVDDPVSALYRIGFSGDVPEFPMWLSKNGRDFLDKCLRRNPRERWTAKELLEHPFLEPNSKQLKEFPVKSPTSVLDDQGFWDSLEAPVTPSVLMHIGSSSNSPAERIQRLNEGALSSGSNLPNWTWDEDWVTVRSNYIEESARFSDNTTTTLVMASFVHEEEPENLVLNDNLFIENSPENISISSSFSTSKAFLLAYEIVNGSLVLRDSIFRHNEQRHQACPRRGFEWPVKKALEDEFTLRNPTFGRGNKGLSLQFPSYQTYFSRPKSFPGVGKQRSIDFFHPMEGF</sequence>
<dbReference type="FunFam" id="1.10.510.10:FF:000852">
    <property type="entry name" value="Mitogen-activated protein kinase kinase kinase 17"/>
    <property type="match status" value="1"/>
</dbReference>
<name>A0A438DXJ2_VITVI</name>
<evidence type="ECO:0000256" key="9">
    <source>
        <dbReference type="ARBA" id="ARBA00022840"/>
    </source>
</evidence>
<comment type="subcellular location">
    <subcellularLocation>
        <location evidence="1">Nucleus</location>
    </subcellularLocation>
</comment>
<dbReference type="InterPro" id="IPR008271">
    <property type="entry name" value="Ser/Thr_kinase_AS"/>
</dbReference>
<evidence type="ECO:0000256" key="1">
    <source>
        <dbReference type="ARBA" id="ARBA00004123"/>
    </source>
</evidence>
<organism evidence="16 17">
    <name type="scientific">Vitis vinifera</name>
    <name type="common">Grape</name>
    <dbReference type="NCBI Taxonomy" id="29760"/>
    <lineage>
        <taxon>Eukaryota</taxon>
        <taxon>Viridiplantae</taxon>
        <taxon>Streptophyta</taxon>
        <taxon>Embryophyta</taxon>
        <taxon>Tracheophyta</taxon>
        <taxon>Spermatophyta</taxon>
        <taxon>Magnoliopsida</taxon>
        <taxon>eudicotyledons</taxon>
        <taxon>Gunneridae</taxon>
        <taxon>Pentapetalae</taxon>
        <taxon>rosids</taxon>
        <taxon>Vitales</taxon>
        <taxon>Vitaceae</taxon>
        <taxon>Viteae</taxon>
        <taxon>Vitis</taxon>
    </lineage>
</organism>
<evidence type="ECO:0000256" key="11">
    <source>
        <dbReference type="ARBA" id="ARBA00047559"/>
    </source>
</evidence>
<accession>A0A438DXJ2</accession>
<gene>
    <name evidence="16" type="primary">MAPKKK18_1</name>
    <name evidence="16" type="ORF">CK203_078393</name>
</gene>
<evidence type="ECO:0000313" key="17">
    <source>
        <dbReference type="Proteomes" id="UP000288805"/>
    </source>
</evidence>